<sequence>MDHHAILCAPPSGSACRLPAARLSGGRVIALINLKDRVPVLPKLRRKRGVFAFILHERQVTPCNLGRERDGDADREGCIGGEGGSGRGVLWPAIGEGDGKFPH</sequence>
<dbReference type="STRING" id="671143.DAMO_2472"/>
<reference evidence="1 2" key="1">
    <citation type="journal article" date="2010" name="Nature">
        <title>Nitrite-driven anaerobic methane oxidation by oxygenic bacteria.</title>
        <authorList>
            <person name="Ettwig K.F."/>
            <person name="Butler M.K."/>
            <person name="Le Paslier D."/>
            <person name="Pelletier E."/>
            <person name="Mangenot S."/>
            <person name="Kuypers M.M.M."/>
            <person name="Schreiber F."/>
            <person name="Dutilh B.E."/>
            <person name="Zedelius J."/>
            <person name="de Beer D."/>
            <person name="Gloerich J."/>
            <person name="Wessels H.J.C.T."/>
            <person name="van Allen T."/>
            <person name="Luesken F."/>
            <person name="Wu M."/>
            <person name="van de Pas-Schoonen K.T."/>
            <person name="Op den Camp H.J.M."/>
            <person name="Janssen-Megens E.M."/>
            <person name="Francoijs K-J."/>
            <person name="Stunnenberg H."/>
            <person name="Weissenbach J."/>
            <person name="Jetten M.S.M."/>
            <person name="Strous M."/>
        </authorList>
    </citation>
    <scope>NUCLEOTIDE SEQUENCE [LARGE SCALE GENOMIC DNA]</scope>
</reference>
<dbReference type="AlphaFoldDB" id="D5MJG0"/>
<evidence type="ECO:0000313" key="1">
    <source>
        <dbReference type="EMBL" id="CBE69545.1"/>
    </source>
</evidence>
<protein>
    <submittedName>
        <fullName evidence="1">Uncharacterized protein</fullName>
    </submittedName>
</protein>
<name>D5MJG0_METO1</name>
<proteinExistence type="predicted"/>
<dbReference type="Proteomes" id="UP000006898">
    <property type="component" value="Chromosome"/>
</dbReference>
<accession>D5MJG0</accession>
<dbReference type="HOGENOM" id="CLU_2258605_0_0_0"/>
<gene>
    <name evidence="1" type="ORF">DAMO_2472</name>
</gene>
<organism evidence="1 2">
    <name type="scientific">Methylomirabilis oxygeniifera</name>
    <dbReference type="NCBI Taxonomy" id="671143"/>
    <lineage>
        <taxon>Bacteria</taxon>
        <taxon>Candidatus Methylomirabilota</taxon>
        <taxon>Candidatus Methylomirabilia</taxon>
        <taxon>Candidatus Methylomirabilales</taxon>
        <taxon>Candidatus Methylomirabilaceae</taxon>
        <taxon>Candidatus Methylomirabilis</taxon>
    </lineage>
</organism>
<dbReference type="EMBL" id="FP565575">
    <property type="protein sequence ID" value="CBE69545.1"/>
    <property type="molecule type" value="Genomic_DNA"/>
</dbReference>
<dbReference type="KEGG" id="mox:DAMO_2472"/>
<evidence type="ECO:0000313" key="2">
    <source>
        <dbReference type="Proteomes" id="UP000006898"/>
    </source>
</evidence>